<keyword evidence="1" id="KW-0175">Coiled coil</keyword>
<dbReference type="EMBL" id="HE573027">
    <property type="protein sequence ID" value="CCC52533.1"/>
    <property type="molecule type" value="Genomic_DNA"/>
</dbReference>
<evidence type="ECO:0000256" key="1">
    <source>
        <dbReference type="SAM" id="Coils"/>
    </source>
</evidence>
<dbReference type="AlphaFoldDB" id="G0U9Q3"/>
<feature type="region of interest" description="Disordered" evidence="2">
    <location>
        <begin position="1"/>
        <end position="25"/>
    </location>
</feature>
<accession>G0U9Q3</accession>
<gene>
    <name evidence="3" type="ORF">TVY486_1100180</name>
</gene>
<protein>
    <submittedName>
        <fullName evidence="3">Uncharacterized protein</fullName>
    </submittedName>
</protein>
<proteinExistence type="predicted"/>
<feature type="coiled-coil region" evidence="1">
    <location>
        <begin position="363"/>
        <end position="494"/>
    </location>
</feature>
<organism evidence="3">
    <name type="scientific">Trypanosoma vivax (strain Y486)</name>
    <dbReference type="NCBI Taxonomy" id="1055687"/>
    <lineage>
        <taxon>Eukaryota</taxon>
        <taxon>Discoba</taxon>
        <taxon>Euglenozoa</taxon>
        <taxon>Kinetoplastea</taxon>
        <taxon>Metakinetoplastina</taxon>
        <taxon>Trypanosomatida</taxon>
        <taxon>Trypanosomatidae</taxon>
        <taxon>Trypanosoma</taxon>
        <taxon>Duttonella</taxon>
    </lineage>
</organism>
<reference evidence="3" key="1">
    <citation type="journal article" date="2012" name="Proc. Natl. Acad. Sci. U.S.A.">
        <title>Antigenic diversity is generated by distinct evolutionary mechanisms in African trypanosome species.</title>
        <authorList>
            <person name="Jackson A.P."/>
            <person name="Berry A."/>
            <person name="Aslett M."/>
            <person name="Allison H.C."/>
            <person name="Burton P."/>
            <person name="Vavrova-Anderson J."/>
            <person name="Brown R."/>
            <person name="Browne H."/>
            <person name="Corton N."/>
            <person name="Hauser H."/>
            <person name="Gamble J."/>
            <person name="Gilderthorp R."/>
            <person name="Marcello L."/>
            <person name="McQuillan J."/>
            <person name="Otto T.D."/>
            <person name="Quail M.A."/>
            <person name="Sanders M.J."/>
            <person name="van Tonder A."/>
            <person name="Ginger M.L."/>
            <person name="Field M.C."/>
            <person name="Barry J.D."/>
            <person name="Hertz-Fowler C."/>
            <person name="Berriman M."/>
        </authorList>
    </citation>
    <scope>NUCLEOTIDE SEQUENCE</scope>
    <source>
        <strain evidence="3">Y486</strain>
    </source>
</reference>
<evidence type="ECO:0000256" key="2">
    <source>
        <dbReference type="SAM" id="MobiDB-lite"/>
    </source>
</evidence>
<dbReference type="VEuPathDB" id="TriTrypDB:TvY486_1100180"/>
<feature type="non-terminal residue" evidence="3">
    <location>
        <position position="927"/>
    </location>
</feature>
<name>G0U9Q3_TRYVY</name>
<evidence type="ECO:0000313" key="3">
    <source>
        <dbReference type="EMBL" id="CCC52533.1"/>
    </source>
</evidence>
<sequence length="927" mass="103551">MLSGGKRAREDDGPEVPPRGVPSDTFRSVSAELEGVAENIGSMNMTVVRSVTQKAEQLQVALKDSRGLATRLWGQMAQSQKGRAEATLAHLQAVEDAREWSISAHMMQKQLESSAALAAESVINELNVTGETVEALLSSRLEGEQETNKRLVAFVQEFLSSELEVLQSHSRRARDAELQVLKKETTIARLQSSLTFCQSVALKHHEEVLGLLSIVRCLAVKSKNVDHANSQLRQVKAHVRLLEKHLDLSGVARAIIPPSFVPPRTPTGPPNPALKRSAPEYYALRLLEHKDMTLSELVDAWQQQEARIASSNEKYAALEESVAAMRREALTVHERFIEERRRRQVVEHRLADMVRERIHPSSNDSLARQLTQLRADYTKALDNSAQMATSLSIAREKLAQQQRRCAELERVIRQLKEDMDSDEVARTVSALREHYECEIARMQNEVVEAETRRALAVAHAETEQQRAACAGSALESARAAAVGISAALQRAERKLSAEGKETPNDHDGVVQAGRLAQEVDSAIARSEAHLKSALASFKKVMEDARVRRWEDLDAFRGQVSQLLDAFNRVIPPRGSDPPDELTIEQVRTSQQQKEVQTLMRSVLAHALQFVSDKLETSEAAKAGLLDCSIADGQNVSLLLEKVRELTVERDSALERLRRCERLIDQNSLTAMERVLGSEVQVECSLDVVEATEQIATLKEQVASLDIIRTRAIAELKELHSQQRQSAQQLEQSAAQLSLLKQHNEQLGARLREALGREAILVEQIRSQQRQLQRLTACSESILPTSQCVKEEEEEETTRRERVCAEGQLEEICNSVEEMKNQINRITSLVMQEVADENTIESSLLRTGVRRVADVLREALKRVDLFRHSLPPEMTIESPVAESEARERVVEDEVKCDTSTVDVAADVTAPAQLPHSQEDIVDFKQQPI</sequence>